<dbReference type="SUPFAM" id="SSF159245">
    <property type="entry name" value="AttH-like"/>
    <property type="match status" value="1"/>
</dbReference>
<proteinExistence type="predicted"/>
<evidence type="ECO:0000259" key="2">
    <source>
        <dbReference type="Pfam" id="PF18962"/>
    </source>
</evidence>
<feature type="domain" description="AttH" evidence="1">
    <location>
        <begin position="48"/>
        <end position="214"/>
    </location>
</feature>
<dbReference type="AlphaFoldDB" id="A0A3M9NN06"/>
<dbReference type="Pfam" id="PF17186">
    <property type="entry name" value="Lipocalin_9"/>
    <property type="match status" value="1"/>
</dbReference>
<accession>A0A3M9NN06</accession>
<evidence type="ECO:0000259" key="1">
    <source>
        <dbReference type="Pfam" id="PF07143"/>
    </source>
</evidence>
<dbReference type="EMBL" id="RJJR01000002">
    <property type="protein sequence ID" value="RNI39064.1"/>
    <property type="molecule type" value="Genomic_DNA"/>
</dbReference>
<sequence length="529" mass="60126">MIRLFLVFVVMMASVRSYSQSWKVYPYKPAGSIISFPIDEGHHTAEPIEWWYTAGHLTGSQSGKTYTYMLTYFYYPASSYGGFRILNITDEATGLFYQDAKFVRYTTLSTSHLDIQASVTGGGSEFWITKIDSQNKLIPFEYSINAASPAGSLQLDYISTKRPLILADSGYLKQGLANYTYYYSQTTNQVSGKLTLNGITENVTGTSWIDRQYGDFDRLMGEKYEWFFLQLSNGMDINVWNVFTSDNKLPANSKYRILSSYVNDNTQYTTSDFKIERLGFNWMPDSQMCYSNKWRLTSAINKIDITFSTRQNNNEVRYPFRFFEGATDVSGTVNGAGVNGFGFAELLHSYESPSIQITYPYTGDYDVKKAISWHVQNPDEGNPLSYDVYYSVNNKESFIPIATSIQDTFYLWNDASAGNQGEIWFKIVAHSIDGKLHGTAVSENSSTIITERNNPLILYPNPATDFIYFSPVFQLDNPECVIVNESGQVLKSYKANSLTSKIDVSFLPKGIYFLKMGVEKKIVRKFIKH</sequence>
<dbReference type="PANTHER" id="PTHR38591:SF1">
    <property type="entry name" value="BLL1000 PROTEIN"/>
    <property type="match status" value="1"/>
</dbReference>
<dbReference type="Gene3D" id="2.40.370.10">
    <property type="entry name" value="AttH-like domain"/>
    <property type="match status" value="2"/>
</dbReference>
<dbReference type="Pfam" id="PF18962">
    <property type="entry name" value="Por_Secre_tail"/>
    <property type="match status" value="1"/>
</dbReference>
<dbReference type="InterPro" id="IPR026444">
    <property type="entry name" value="Secre_tail"/>
</dbReference>
<gene>
    <name evidence="3" type="ORF">EFY79_05275</name>
</gene>
<dbReference type="Pfam" id="PF07143">
    <property type="entry name" value="CrtC"/>
    <property type="match status" value="1"/>
</dbReference>
<reference evidence="3 4" key="1">
    <citation type="submission" date="2018-11" db="EMBL/GenBank/DDBJ databases">
        <title>Draft genome sequence of Ferruginibacter sp. BO-59.</title>
        <authorList>
            <person name="Im W.T."/>
        </authorList>
    </citation>
    <scope>NUCLEOTIDE SEQUENCE [LARGE SCALE GENOMIC DNA]</scope>
    <source>
        <strain evidence="3 4">BO-59</strain>
    </source>
</reference>
<name>A0A3M9NN06_9BACT</name>
<protein>
    <submittedName>
        <fullName evidence="3">T9SS C-terminal target domain-containing protein</fullName>
    </submittedName>
</protein>
<dbReference type="OrthoDB" id="9770826at2"/>
<dbReference type="InterPro" id="IPR010791">
    <property type="entry name" value="AttH_dom"/>
</dbReference>
<dbReference type="NCBIfam" id="TIGR04183">
    <property type="entry name" value="Por_Secre_tail"/>
    <property type="match status" value="1"/>
</dbReference>
<evidence type="ECO:0000313" key="4">
    <source>
        <dbReference type="Proteomes" id="UP000267223"/>
    </source>
</evidence>
<dbReference type="PANTHER" id="PTHR38591">
    <property type="entry name" value="HYDROLASE"/>
    <property type="match status" value="1"/>
</dbReference>
<dbReference type="Proteomes" id="UP000267223">
    <property type="component" value="Unassembled WGS sequence"/>
</dbReference>
<comment type="caution">
    <text evidence="3">The sequence shown here is derived from an EMBL/GenBank/DDBJ whole genome shotgun (WGS) entry which is preliminary data.</text>
</comment>
<keyword evidence="4" id="KW-1185">Reference proteome</keyword>
<dbReference type="RefSeq" id="WP_123119628.1">
    <property type="nucleotide sequence ID" value="NZ_RJJR01000002.1"/>
</dbReference>
<dbReference type="InterPro" id="IPR023374">
    <property type="entry name" value="AttH-like_dom_sf"/>
</dbReference>
<feature type="domain" description="Secretion system C-terminal sorting" evidence="2">
    <location>
        <begin position="458"/>
        <end position="527"/>
    </location>
</feature>
<organism evidence="3 4">
    <name type="scientific">Hanamia caeni</name>
    <dbReference type="NCBI Taxonomy" id="2294116"/>
    <lineage>
        <taxon>Bacteria</taxon>
        <taxon>Pseudomonadati</taxon>
        <taxon>Bacteroidota</taxon>
        <taxon>Chitinophagia</taxon>
        <taxon>Chitinophagales</taxon>
        <taxon>Chitinophagaceae</taxon>
        <taxon>Hanamia</taxon>
    </lineage>
</organism>
<evidence type="ECO:0000313" key="3">
    <source>
        <dbReference type="EMBL" id="RNI39064.1"/>
    </source>
</evidence>